<sequence length="763" mass="84518">MSALRRIRVNALRGVPRPTNNSPRLPCLSATVTPTVQKSSSQPRRFHTHTTLKSQETTGPAVISSSELPDSAPLAQGENVALESTDILEVYRSLVARGMLDWDEEQVRCVMQLRKLLEELQDYSPPLDLLAKLSPDAPLLAREAMKAEKAGKGASWWKSMSGNGKAETASERERALVKVLSGEEELEALTTPKGILLTGPPGTGKSQLLSLFFSLLPTKHKSRQHYHPFLLSLYQNVWRRTQARMASVTSAQRVGNMDKAAGKGWKSVFAGGAFDKRETDTSVANLMGRKTTGEEDKESIAFGIAKDMILEYHVLYFDELQLVDASSASLLRDVLSWYWRLGGVIVATSNRLPEDLYHHGIQRDRMASFLSALKSRCVVHEVNGGRDFRLGRNEEDIEDRRKGGGSSWFVNDHAAFEAEVQRLTGGKEGAPTSVNVYGRQVQVPWASGKVARFTFAQLCEEALGSADYITLASTYETFIIDETPMLYLKDKNQARRLINLIDALYESRCKVVISAEAQPEDLFFPDALEMNDDATNETIMSQEAISDALIAPFRPNISSYNSKTSHRLDTGEGQRQLKAETSESGDGDASRMFGKKKLKAPHPSEETSAAFKTLSIFTGEDERFAYKRAVSRLIEMTRSKHYAQEEWLPLHESHRRWEKIALSKPPPPPDYMVAARAERAVPMASISTGAEGESAVLQDATVGSDYAEEAGYSRPSRLAKAEKEHGPAPVIGEEHVWGVRDNWGKKAGQWGQGAKAKKSKSDE</sequence>
<gene>
    <name evidence="1" type="ORF">QFC24_003128</name>
</gene>
<keyword evidence="2" id="KW-1185">Reference proteome</keyword>
<protein>
    <submittedName>
        <fullName evidence="1">Uncharacterized protein</fullName>
    </submittedName>
</protein>
<reference evidence="1" key="1">
    <citation type="submission" date="2023-04" db="EMBL/GenBank/DDBJ databases">
        <title>Draft Genome sequencing of Naganishia species isolated from polar environments using Oxford Nanopore Technology.</title>
        <authorList>
            <person name="Leo P."/>
            <person name="Venkateswaran K."/>
        </authorList>
    </citation>
    <scope>NUCLEOTIDE SEQUENCE</scope>
    <source>
        <strain evidence="1">DBVPG 5303</strain>
    </source>
</reference>
<accession>A0ACC2XMB3</accession>
<proteinExistence type="predicted"/>
<comment type="caution">
    <text evidence="1">The sequence shown here is derived from an EMBL/GenBank/DDBJ whole genome shotgun (WGS) entry which is preliminary data.</text>
</comment>
<evidence type="ECO:0000313" key="2">
    <source>
        <dbReference type="Proteomes" id="UP001234202"/>
    </source>
</evidence>
<organism evidence="1 2">
    <name type="scientific">Naganishia onofrii</name>
    <dbReference type="NCBI Taxonomy" id="1851511"/>
    <lineage>
        <taxon>Eukaryota</taxon>
        <taxon>Fungi</taxon>
        <taxon>Dikarya</taxon>
        <taxon>Basidiomycota</taxon>
        <taxon>Agaricomycotina</taxon>
        <taxon>Tremellomycetes</taxon>
        <taxon>Filobasidiales</taxon>
        <taxon>Filobasidiaceae</taxon>
        <taxon>Naganishia</taxon>
    </lineage>
</organism>
<name>A0ACC2XMB3_9TREE</name>
<evidence type="ECO:0000313" key="1">
    <source>
        <dbReference type="EMBL" id="KAJ9124760.1"/>
    </source>
</evidence>
<dbReference type="Proteomes" id="UP001234202">
    <property type="component" value="Unassembled WGS sequence"/>
</dbReference>
<dbReference type="EMBL" id="JASBWV010000009">
    <property type="protein sequence ID" value="KAJ9124760.1"/>
    <property type="molecule type" value="Genomic_DNA"/>
</dbReference>